<evidence type="ECO:0000313" key="12">
    <source>
        <dbReference type="RefSeq" id="XP_017771737.1"/>
    </source>
</evidence>
<evidence type="ECO:0000256" key="2">
    <source>
        <dbReference type="ARBA" id="ARBA00006395"/>
    </source>
</evidence>
<dbReference type="InterPro" id="IPR044881">
    <property type="entry name" value="RMI1_N_N_sf"/>
</dbReference>
<evidence type="ECO:0000256" key="6">
    <source>
        <dbReference type="ARBA" id="ARBA00024977"/>
    </source>
</evidence>
<dbReference type="Gene3D" id="1.10.8.1020">
    <property type="entry name" value="RecQ-mediated genome instability protein 1, N-terminal domain"/>
    <property type="match status" value="1"/>
</dbReference>
<keyword evidence="4" id="KW-0235">DNA replication</keyword>
<organism evidence="11 12">
    <name type="scientific">Nicrophorus vespilloides</name>
    <name type="common">Boreal carrion beetle</name>
    <dbReference type="NCBI Taxonomy" id="110193"/>
    <lineage>
        <taxon>Eukaryota</taxon>
        <taxon>Metazoa</taxon>
        <taxon>Ecdysozoa</taxon>
        <taxon>Arthropoda</taxon>
        <taxon>Hexapoda</taxon>
        <taxon>Insecta</taxon>
        <taxon>Pterygota</taxon>
        <taxon>Neoptera</taxon>
        <taxon>Endopterygota</taxon>
        <taxon>Coleoptera</taxon>
        <taxon>Polyphaga</taxon>
        <taxon>Staphyliniformia</taxon>
        <taxon>Silphidae</taxon>
        <taxon>Nicrophorinae</taxon>
        <taxon>Nicrophorus</taxon>
    </lineage>
</organism>
<feature type="domain" description="RecQ-mediated genome instability protein 1 C-terminal OB-fold" evidence="9">
    <location>
        <begin position="358"/>
        <end position="471"/>
    </location>
</feature>
<evidence type="ECO:0000259" key="9">
    <source>
        <dbReference type="Pfam" id="PF16099"/>
    </source>
</evidence>
<dbReference type="PANTHER" id="PTHR14790:SF15">
    <property type="entry name" value="RECQ-MEDIATED GENOME INSTABILITY PROTEIN 1"/>
    <property type="match status" value="1"/>
</dbReference>
<evidence type="ECO:0000259" key="10">
    <source>
        <dbReference type="Pfam" id="PF21000"/>
    </source>
</evidence>
<comment type="similarity">
    <text evidence="2">Belongs to the RMI1 family.</text>
</comment>
<keyword evidence="11" id="KW-1185">Reference proteome</keyword>
<dbReference type="Pfam" id="PF16099">
    <property type="entry name" value="RMI1_C"/>
    <property type="match status" value="1"/>
</dbReference>
<sequence length="472" mass="53515">MIPEFAIVKKYFESHHITLNEEWLQSCIEWYKEENPGSNCVKELQNRVYEQWLNSDFRELQLNLLPNNVSNQKRIVLYKSMCLQLMYVVDISKPKLHQLMTIRKPKSYSQHSTETTSAKRVLELVLTDGTQEVSAIECHVIPFLNIDLSPGLKVRLNAPITIRMGQIVLEQSSIQLLGGEVDDLLVSNAAENILAARLGLALNPTPNAMEGFFTQKENDTSSNQTGTNSINNQNSYRVEASRPQNPGTVNTRIRNEESQVQPYNNRTNNPRNSNVPRAKTPDMFDDDFDVKDFETIDKIVDQNVPKPEVLIDDMDEFEELMRASEVEHQPKVRKIEENTSASSMLPVRKPIKTISTLKKMKVNSGKFIINAKFNKIVEKLSISEQGYSIKITVEDSTGLLDAAVHTDMIATLCGYDHKALFAMKDSMSQDRSIAKTIYKCIDGLKSKLMSLDGDIQVLVEAKKECPTILRMV</sequence>
<dbReference type="GeneID" id="108559104"/>
<evidence type="ECO:0000256" key="5">
    <source>
        <dbReference type="ARBA" id="ARBA00023242"/>
    </source>
</evidence>
<proteinExistence type="inferred from homology"/>
<feature type="compositionally biased region" description="Low complexity" evidence="7">
    <location>
        <begin position="262"/>
        <end position="277"/>
    </location>
</feature>
<dbReference type="RefSeq" id="XP_017771737.1">
    <property type="nucleotide sequence ID" value="XM_017916248.1"/>
</dbReference>
<keyword evidence="5" id="KW-0539">Nucleus</keyword>
<evidence type="ECO:0000313" key="11">
    <source>
        <dbReference type="Proteomes" id="UP000695000"/>
    </source>
</evidence>
<dbReference type="Pfam" id="PF08585">
    <property type="entry name" value="RMI1_N_C"/>
    <property type="match status" value="1"/>
</dbReference>
<dbReference type="Proteomes" id="UP000695000">
    <property type="component" value="Unplaced"/>
</dbReference>
<comment type="subcellular location">
    <subcellularLocation>
        <location evidence="1">Nucleus</location>
    </subcellularLocation>
</comment>
<protein>
    <recommendedName>
        <fullName evidence="3">RecQ-mediated genome instability protein 1</fullName>
    </recommendedName>
</protein>
<gene>
    <name evidence="12" type="primary">LOC108559104</name>
</gene>
<evidence type="ECO:0000256" key="3">
    <source>
        <dbReference type="ARBA" id="ARBA00018987"/>
    </source>
</evidence>
<dbReference type="SMART" id="SM01161">
    <property type="entry name" value="DUF1767"/>
    <property type="match status" value="1"/>
</dbReference>
<feature type="domain" description="RMI1 N-terminal" evidence="10">
    <location>
        <begin position="13"/>
        <end position="59"/>
    </location>
</feature>
<feature type="region of interest" description="Disordered" evidence="7">
    <location>
        <begin position="217"/>
        <end position="250"/>
    </location>
</feature>
<dbReference type="InterPro" id="IPR049363">
    <property type="entry name" value="RMI1_N"/>
</dbReference>
<feature type="domain" description="RecQ mediated genome instability protein 1 OB-fold" evidence="8">
    <location>
        <begin position="65"/>
        <end position="190"/>
    </location>
</feature>
<comment type="function">
    <text evidence="6">Essential component of the RMI complex, a complex that plays an important role in the processing of homologous recombination intermediates to limit DNA crossover formation in cells. Promotes TOP3A binding to double Holliday junctions (DHJ) and hence stimulates TOP3A-mediated dissolution. Required for BLM phosphorylation during mitosis. Within the BLM complex, required for BLM and TOP3A stability.</text>
</comment>
<evidence type="ECO:0000256" key="4">
    <source>
        <dbReference type="ARBA" id="ARBA00022705"/>
    </source>
</evidence>
<evidence type="ECO:0000256" key="7">
    <source>
        <dbReference type="SAM" id="MobiDB-lite"/>
    </source>
</evidence>
<dbReference type="PANTHER" id="PTHR14790">
    <property type="entry name" value="RECQ-MEDIATED GENOME INSTABILITY PROTEIN 1 RMI1"/>
    <property type="match status" value="1"/>
</dbReference>
<accession>A0ABM1MAY7</accession>
<reference evidence="12" key="1">
    <citation type="submission" date="2025-08" db="UniProtKB">
        <authorList>
            <consortium name="RefSeq"/>
        </authorList>
    </citation>
    <scope>IDENTIFICATION</scope>
    <source>
        <tissue evidence="12">Whole Larva</tissue>
    </source>
</reference>
<dbReference type="InterPro" id="IPR042470">
    <property type="entry name" value="RMI1_N_C_sf"/>
</dbReference>
<name>A0ABM1MAY7_NICVS</name>
<dbReference type="Pfam" id="PF21000">
    <property type="entry name" value="RMI1_N_N"/>
    <property type="match status" value="1"/>
</dbReference>
<evidence type="ECO:0000256" key="1">
    <source>
        <dbReference type="ARBA" id="ARBA00004123"/>
    </source>
</evidence>
<dbReference type="InterPro" id="IPR032199">
    <property type="entry name" value="RMI1_C"/>
</dbReference>
<dbReference type="Gene3D" id="2.40.50.770">
    <property type="entry name" value="RecQ-mediated genome instability protein Rmi1, C-terminal domain"/>
    <property type="match status" value="1"/>
</dbReference>
<feature type="compositionally biased region" description="Polar residues" evidence="7">
    <location>
        <begin position="220"/>
        <end position="250"/>
    </location>
</feature>
<feature type="region of interest" description="Disordered" evidence="7">
    <location>
        <begin position="262"/>
        <end position="283"/>
    </location>
</feature>
<dbReference type="InterPro" id="IPR013894">
    <property type="entry name" value="RMI1_OB"/>
</dbReference>
<evidence type="ECO:0000259" key="8">
    <source>
        <dbReference type="Pfam" id="PF08585"/>
    </source>
</evidence>